<comment type="similarity">
    <text evidence="2">Belongs to the CRISP family.</text>
</comment>
<feature type="domain" description="SCP" evidence="6">
    <location>
        <begin position="122"/>
        <end position="282"/>
    </location>
</feature>
<sequence>MQNWFQDGFWNTYYLVCNYSFTNIINQPVYARGTTGSGWNGHQSLYHRSLVSCACQPVSKMFRFVLAVISLVGLIGSIESIDYCTANLCPAGVQNIGCNPPALSGGPNCFGRSPAVVPITASLQSLILDLHNSRRSQIANGGLSPFFPARRMATLQWDAELASQAGHNARSCTFAHDRCRNTVDFRWAGQNLALMQYSGPARTVESIIDGFIASWWNEYRDTSTAHIDSYPSNHQGPAIGHFTQMASDRAWKIGCAMQNWFQDGFWNTYYLVCNYSFTNIINQPVYARGTTGSGCTTGRNPLYSGLCSVNEVIPNVPLTGDAVMAQQELLVQ</sequence>
<evidence type="ECO:0000256" key="2">
    <source>
        <dbReference type="ARBA" id="ARBA00009923"/>
    </source>
</evidence>
<evidence type="ECO:0000259" key="6">
    <source>
        <dbReference type="SMART" id="SM00198"/>
    </source>
</evidence>
<evidence type="ECO:0000256" key="5">
    <source>
        <dbReference type="ARBA" id="ARBA00068306"/>
    </source>
</evidence>
<dbReference type="EMBL" id="ADMH02000892">
    <property type="protein sequence ID" value="ETN64730.1"/>
    <property type="molecule type" value="Genomic_DNA"/>
</dbReference>
<comment type="subcellular location">
    <subcellularLocation>
        <location evidence="1">Secreted</location>
    </subcellularLocation>
</comment>
<reference evidence="7" key="3">
    <citation type="journal article" date="2013" name="Nucleic Acids Res.">
        <title>The genome of Anopheles darlingi, the main neotropical malaria vector.</title>
        <authorList>
            <person name="Marinotti O."/>
            <person name="Cerqueira G.C."/>
            <person name="de Almeida L.G."/>
            <person name="Ferro M.I."/>
            <person name="Loreto E.L."/>
            <person name="Zaha A."/>
            <person name="Teixeira S.M."/>
            <person name="Wespiser A.R."/>
            <person name="Almeida E Silva A."/>
            <person name="Schlindwein A.D."/>
            <person name="Pacheco A.C."/>
            <person name="Silva A.L."/>
            <person name="Graveley B.R."/>
            <person name="Walenz B.P."/>
            <person name="Lima Bde A."/>
            <person name="Ribeiro C.A."/>
            <person name="Nunes-Silva C.G."/>
            <person name="de Carvalho C.R."/>
            <person name="Soares C.M."/>
            <person name="de Menezes C.B."/>
            <person name="Matiolli C."/>
            <person name="Caffrey D."/>
            <person name="Araujo D.A."/>
            <person name="de Oliveira D.M."/>
            <person name="Golenbock D."/>
            <person name="Grisard E.C."/>
            <person name="Fantinatti-Garboggini F."/>
            <person name="de Carvalho F.M."/>
            <person name="Barcellos F.G."/>
            <person name="Prosdocimi F."/>
            <person name="May G."/>
            <person name="Azevedo Junior G.M."/>
            <person name="Guimaraes G.M."/>
            <person name="Goldman G.H."/>
            <person name="Padilha I.Q."/>
            <person name="Batista Jda S."/>
            <person name="Ferro J.A."/>
            <person name="Ribeiro J.M."/>
            <person name="Fietto J.L."/>
            <person name="Dabbas K.M."/>
            <person name="Cerdeira L."/>
            <person name="Agnez-Lima L.F."/>
            <person name="Brocchi M."/>
            <person name="de Carvalho M.O."/>
            <person name="Teixeira Mde M."/>
            <person name="Diniz Maia Mde M."/>
            <person name="Goldman M.H."/>
            <person name="Cruz Schneider M.P."/>
            <person name="Felipe M.S."/>
            <person name="Hungria M."/>
            <person name="Nicolas M.F."/>
            <person name="Pereira M."/>
            <person name="Montes M.A."/>
            <person name="Cantao M.E."/>
            <person name="Vincentz M."/>
            <person name="Rafael M.S."/>
            <person name="Silverman N."/>
            <person name="Stoco P.H."/>
            <person name="Souza R.C."/>
            <person name="Vicentini R."/>
            <person name="Gazzinelli R.T."/>
            <person name="Neves Rde O."/>
            <person name="Silva R."/>
            <person name="Astolfi-Filho S."/>
            <person name="Maciel T.E."/>
            <person name="Urmenyi T.P."/>
            <person name="Tadei W.P."/>
            <person name="Camargo E.P."/>
            <person name="de Vasconcelos A.T."/>
        </authorList>
    </citation>
    <scope>NUCLEOTIDE SEQUENCE</scope>
</reference>
<dbReference type="Gene3D" id="3.40.33.10">
    <property type="entry name" value="CAP"/>
    <property type="match status" value="2"/>
</dbReference>
<dbReference type="InterPro" id="IPR014044">
    <property type="entry name" value="CAP_dom"/>
</dbReference>
<name>W5JPB0_ANODA</name>
<accession>W5JPB0</accession>
<reference evidence="8" key="4">
    <citation type="submission" date="2015-06" db="UniProtKB">
        <authorList>
            <consortium name="EnsemblMetazoa"/>
        </authorList>
    </citation>
    <scope>IDENTIFICATION</scope>
</reference>
<dbReference type="VEuPathDB" id="VectorBase:ADAC003505"/>
<dbReference type="SMART" id="SM00198">
    <property type="entry name" value="SCP"/>
    <property type="match status" value="1"/>
</dbReference>
<dbReference type="GO" id="GO:0005576">
    <property type="term" value="C:extracellular region"/>
    <property type="evidence" value="ECO:0007669"/>
    <property type="project" value="UniProtKB-SubCell"/>
</dbReference>
<keyword evidence="9" id="KW-1185">Reference proteome</keyword>
<dbReference type="VEuPathDB" id="VectorBase:ADAR2_003773"/>
<dbReference type="Proteomes" id="UP000000673">
    <property type="component" value="Unassembled WGS sequence"/>
</dbReference>
<evidence type="ECO:0000256" key="1">
    <source>
        <dbReference type="ARBA" id="ARBA00004613"/>
    </source>
</evidence>
<evidence type="ECO:0000313" key="7">
    <source>
        <dbReference type="EMBL" id="ETN64730.1"/>
    </source>
</evidence>
<dbReference type="PRINTS" id="PR00837">
    <property type="entry name" value="V5TPXLIKE"/>
</dbReference>
<organism evidence="7">
    <name type="scientific">Anopheles darlingi</name>
    <name type="common">Mosquito</name>
    <dbReference type="NCBI Taxonomy" id="43151"/>
    <lineage>
        <taxon>Eukaryota</taxon>
        <taxon>Metazoa</taxon>
        <taxon>Ecdysozoa</taxon>
        <taxon>Arthropoda</taxon>
        <taxon>Hexapoda</taxon>
        <taxon>Insecta</taxon>
        <taxon>Pterygota</taxon>
        <taxon>Neoptera</taxon>
        <taxon>Endopterygota</taxon>
        <taxon>Diptera</taxon>
        <taxon>Nematocera</taxon>
        <taxon>Culicoidea</taxon>
        <taxon>Culicidae</taxon>
        <taxon>Anophelinae</taxon>
        <taxon>Anopheles</taxon>
    </lineage>
</organism>
<keyword evidence="3" id="KW-0964">Secreted</keyword>
<proteinExistence type="inferred from homology"/>
<reference evidence="7" key="2">
    <citation type="submission" date="2010-05" db="EMBL/GenBank/DDBJ databases">
        <authorList>
            <person name="Almeida L.G."/>
            <person name="Nicolas M.F."/>
            <person name="Souza R.C."/>
            <person name="Vasconcelos A.T.R."/>
        </authorList>
    </citation>
    <scope>NUCLEOTIDE SEQUENCE</scope>
</reference>
<dbReference type="PANTHER" id="PTHR10334">
    <property type="entry name" value="CYSTEINE-RICH SECRETORY PROTEIN-RELATED"/>
    <property type="match status" value="1"/>
</dbReference>
<dbReference type="FunFam" id="3.40.33.10:FF:000007">
    <property type="entry name" value="Venom allergen"/>
    <property type="match status" value="1"/>
</dbReference>
<evidence type="ECO:0000313" key="9">
    <source>
        <dbReference type="Proteomes" id="UP000000673"/>
    </source>
</evidence>
<dbReference type="FunCoup" id="W5JPB0">
    <property type="interactions" value="54"/>
</dbReference>
<dbReference type="OMA" id="IWEHGPR"/>
<dbReference type="CDD" id="cd05380">
    <property type="entry name" value="CAP_euk"/>
    <property type="match status" value="1"/>
</dbReference>
<gene>
    <name evidence="7" type="ORF">AND_003505</name>
</gene>
<dbReference type="InterPro" id="IPR001283">
    <property type="entry name" value="CRISP-related"/>
</dbReference>
<dbReference type="Pfam" id="PF00188">
    <property type="entry name" value="CAP"/>
    <property type="match status" value="1"/>
</dbReference>
<evidence type="ECO:0000256" key="3">
    <source>
        <dbReference type="ARBA" id="ARBA00022525"/>
    </source>
</evidence>
<evidence type="ECO:0000256" key="4">
    <source>
        <dbReference type="ARBA" id="ARBA00023180"/>
    </source>
</evidence>
<evidence type="ECO:0000313" key="8">
    <source>
        <dbReference type="EnsemblMetazoa" id="ADAC003505-PA"/>
    </source>
</evidence>
<dbReference type="SUPFAM" id="SSF55797">
    <property type="entry name" value="PR-1-like"/>
    <property type="match status" value="1"/>
</dbReference>
<reference evidence="7 9" key="1">
    <citation type="journal article" date="2010" name="BMC Genomics">
        <title>Combination of measures distinguishes pre-miRNAs from other stem-loops in the genome of the newly sequenced Anopheles darlingi.</title>
        <authorList>
            <person name="Mendes N.D."/>
            <person name="Freitas A.T."/>
            <person name="Vasconcelos A.T."/>
            <person name="Sagot M.F."/>
        </authorList>
    </citation>
    <scope>NUCLEOTIDE SEQUENCE</scope>
</reference>
<protein>
    <recommendedName>
        <fullName evidence="5">Venom allergen-1</fullName>
    </recommendedName>
</protein>
<keyword evidence="4" id="KW-0325">Glycoprotein</keyword>
<dbReference type="AlphaFoldDB" id="W5JPB0"/>
<dbReference type="eggNOG" id="KOG3017">
    <property type="taxonomic scope" value="Eukaryota"/>
</dbReference>
<dbReference type="InterPro" id="IPR035940">
    <property type="entry name" value="CAP_sf"/>
</dbReference>
<dbReference type="HOGENOM" id="CLU_035730_7_0_1"/>
<dbReference type="EnsemblMetazoa" id="ADAC003505-RA">
    <property type="protein sequence ID" value="ADAC003505-PA"/>
    <property type="gene ID" value="ADAC003505"/>
</dbReference>